<evidence type="ECO:0000313" key="6">
    <source>
        <dbReference type="EMBL" id="RMY39679.1"/>
    </source>
</evidence>
<dbReference type="InterPro" id="IPR002347">
    <property type="entry name" value="SDR_fam"/>
</dbReference>
<evidence type="ECO:0000256" key="2">
    <source>
        <dbReference type="ARBA" id="ARBA00022857"/>
    </source>
</evidence>
<dbReference type="PROSITE" id="PS00061">
    <property type="entry name" value="ADH_SHORT"/>
    <property type="match status" value="1"/>
</dbReference>
<dbReference type="Proteomes" id="UP000282582">
    <property type="component" value="Unassembled WGS sequence"/>
</dbReference>
<dbReference type="EMBL" id="QWIM01000106">
    <property type="protein sequence ID" value="RMY39679.1"/>
    <property type="molecule type" value="Genomic_DNA"/>
</dbReference>
<proteinExistence type="inferred from homology"/>
<evidence type="ECO:0000256" key="3">
    <source>
        <dbReference type="ARBA" id="ARBA00023002"/>
    </source>
</evidence>
<gene>
    <name evidence="6" type="ORF">D0866_01765</name>
    <name evidence="5" type="ORF">D0868_03032</name>
</gene>
<keyword evidence="3" id="KW-0560">Oxidoreductase</keyword>
<name>A0A3M7BIS2_HORWE</name>
<dbReference type="Gene3D" id="3.40.630.30">
    <property type="match status" value="1"/>
</dbReference>
<dbReference type="EMBL" id="QWIK01000166">
    <property type="protein sequence ID" value="RMY11617.1"/>
    <property type="molecule type" value="Genomic_DNA"/>
</dbReference>
<evidence type="ECO:0000313" key="5">
    <source>
        <dbReference type="EMBL" id="RMY11617.1"/>
    </source>
</evidence>
<dbReference type="PROSITE" id="PS51186">
    <property type="entry name" value="GNAT"/>
    <property type="match status" value="1"/>
</dbReference>
<dbReference type="InterPro" id="IPR036291">
    <property type="entry name" value="NAD(P)-bd_dom_sf"/>
</dbReference>
<evidence type="ECO:0000259" key="4">
    <source>
        <dbReference type="PROSITE" id="PS51186"/>
    </source>
</evidence>
<dbReference type="GO" id="GO:0016491">
    <property type="term" value="F:oxidoreductase activity"/>
    <property type="evidence" value="ECO:0007669"/>
    <property type="project" value="UniProtKB-KW"/>
</dbReference>
<dbReference type="InterPro" id="IPR052178">
    <property type="entry name" value="Sec_Metab_Biosynth_SDR"/>
</dbReference>
<dbReference type="SUPFAM" id="SSF55729">
    <property type="entry name" value="Acyl-CoA N-acyltransferases (Nat)"/>
    <property type="match status" value="1"/>
</dbReference>
<dbReference type="GO" id="GO:0016747">
    <property type="term" value="F:acyltransferase activity, transferring groups other than amino-acyl groups"/>
    <property type="evidence" value="ECO:0007669"/>
    <property type="project" value="InterPro"/>
</dbReference>
<evidence type="ECO:0000313" key="8">
    <source>
        <dbReference type="Proteomes" id="UP000282582"/>
    </source>
</evidence>
<keyword evidence="2" id="KW-0521">NADP</keyword>
<evidence type="ECO:0000313" key="7">
    <source>
        <dbReference type="Proteomes" id="UP000276864"/>
    </source>
</evidence>
<dbReference type="InterPro" id="IPR016181">
    <property type="entry name" value="Acyl_CoA_acyltransferase"/>
</dbReference>
<dbReference type="Gene3D" id="3.40.50.720">
    <property type="entry name" value="NAD(P)-binding Rossmann-like Domain"/>
    <property type="match status" value="1"/>
</dbReference>
<dbReference type="InterPro" id="IPR020904">
    <property type="entry name" value="Sc_DH/Rdtase_CS"/>
</dbReference>
<dbReference type="InterPro" id="IPR000182">
    <property type="entry name" value="GNAT_dom"/>
</dbReference>
<sequence>MADATNASKLFSVEGMVVVITGGGTGIGQMMTRAFATNGAAKVYIVGRRKEKLDETAALNPEVIVPIVGDVTSKESLCQVADQVEKDAGYVNLVCVNSGTMPPAIGVNSREVDVHTYRQKALEQRTEDWEETFKTNSIAVFFTTMAFLTLLDAGNKRQNFPLQQSQVLVTSSIAGYLRVPMNMGVYPASKASATHLVKHLAGTLVPYSIRVNAIAPGLFPSDLAAGLIARANTDGRDATGYGAFGKDFIPAERLGRTEDMAGTVLYMASAAGAYLNGNITVLDGAGDIPAFVRLELEAFRTHPRIPMLWPQGFTPDLYAYYEDSKAQSLQKEACRIVKAVDDETGEIVAVAQWTFALEGNDEGNKTLQFTKKEPPANWPEGGNWELRRFFKLEWEAWRAEMMGEKPYIQLNVLVTHPKHERRGAATQLVGWGCEQADKLGVAMCLESTPTGLKLYERFGFRTGKVIKADMREFGWTEPYDEEAARRIWLIRDSRMPVT</sequence>
<organism evidence="6 7">
    <name type="scientific">Hortaea werneckii</name>
    <name type="common">Black yeast</name>
    <name type="synonym">Cladosporium werneckii</name>
    <dbReference type="NCBI Taxonomy" id="91943"/>
    <lineage>
        <taxon>Eukaryota</taxon>
        <taxon>Fungi</taxon>
        <taxon>Dikarya</taxon>
        <taxon>Ascomycota</taxon>
        <taxon>Pezizomycotina</taxon>
        <taxon>Dothideomycetes</taxon>
        <taxon>Dothideomycetidae</taxon>
        <taxon>Mycosphaerellales</taxon>
        <taxon>Teratosphaeriaceae</taxon>
        <taxon>Hortaea</taxon>
    </lineage>
</organism>
<comment type="similarity">
    <text evidence="1">Belongs to the short-chain dehydrogenases/reductases (SDR) family.</text>
</comment>
<dbReference type="Pfam" id="PF00106">
    <property type="entry name" value="adh_short"/>
    <property type="match status" value="1"/>
</dbReference>
<dbReference type="PANTHER" id="PTHR43618">
    <property type="entry name" value="7-ALPHA-HYDROXYSTEROID DEHYDROGENASE"/>
    <property type="match status" value="1"/>
</dbReference>
<dbReference type="PANTHER" id="PTHR43618:SF18">
    <property type="entry name" value="SHORT CHAIN DEHYDROGENASE_REDUCTASE FAMILY (AFU_ORTHOLOGUE AFUA_5G12480)"/>
    <property type="match status" value="1"/>
</dbReference>
<protein>
    <recommendedName>
        <fullName evidence="4">N-acetyltransferase domain-containing protein</fullName>
    </recommendedName>
</protein>
<feature type="domain" description="N-acetyltransferase" evidence="4">
    <location>
        <begin position="279"/>
        <end position="480"/>
    </location>
</feature>
<evidence type="ECO:0000256" key="1">
    <source>
        <dbReference type="ARBA" id="ARBA00006484"/>
    </source>
</evidence>
<dbReference type="PRINTS" id="PR00081">
    <property type="entry name" value="GDHRDH"/>
</dbReference>
<dbReference type="AlphaFoldDB" id="A0A3M7BIS2"/>
<dbReference type="VEuPathDB" id="FungiDB:BTJ68_01665"/>
<dbReference type="CDD" id="cd05233">
    <property type="entry name" value="SDR_c"/>
    <property type="match status" value="1"/>
</dbReference>
<accession>A0A3M7BIS2</accession>
<dbReference type="SUPFAM" id="SSF51735">
    <property type="entry name" value="NAD(P)-binding Rossmann-fold domains"/>
    <property type="match status" value="1"/>
</dbReference>
<reference evidence="7 8" key="1">
    <citation type="journal article" date="2018" name="BMC Genomics">
        <title>Genomic evidence for intraspecific hybridization in a clonal and extremely halotolerant yeast.</title>
        <authorList>
            <person name="Gostincar C."/>
            <person name="Stajich J.E."/>
            <person name="Zupancic J."/>
            <person name="Zalar P."/>
            <person name="Gunde-Cimerman N."/>
        </authorList>
    </citation>
    <scope>NUCLEOTIDE SEQUENCE [LARGE SCALE GENOMIC DNA]</scope>
    <source>
        <strain evidence="6 7">EXF-6651</strain>
        <strain evidence="5 8">EXF-6654</strain>
    </source>
</reference>
<dbReference type="Proteomes" id="UP000276864">
    <property type="component" value="Unassembled WGS sequence"/>
</dbReference>
<dbReference type="Pfam" id="PF00583">
    <property type="entry name" value="Acetyltransf_1"/>
    <property type="match status" value="1"/>
</dbReference>
<comment type="caution">
    <text evidence="6">The sequence shown here is derived from an EMBL/GenBank/DDBJ whole genome shotgun (WGS) entry which is preliminary data.</text>
</comment>